<gene>
    <name evidence="3" type="ORF">E3983_07440</name>
    <name evidence="2" type="ORF">Lisr_1582</name>
</gene>
<proteinExistence type="predicted"/>
<reference evidence="2 4" key="1">
    <citation type="submission" date="2015-11" db="EMBL/GenBank/DDBJ databases">
        <title>Genomic analysis of 38 Legionella species identifies large and diverse effector repertoires.</title>
        <authorList>
            <person name="Burstein D."/>
            <person name="Amaro F."/>
            <person name="Zusman T."/>
            <person name="Lifshitz Z."/>
            <person name="Cohen O."/>
            <person name="Gilbert J.A."/>
            <person name="Pupko T."/>
            <person name="Shuman H.A."/>
            <person name="Segal G."/>
        </authorList>
    </citation>
    <scope>NUCLEOTIDE SEQUENCE [LARGE SCALE GENOMIC DNA]</scope>
    <source>
        <strain evidence="2 4">Bercovier 4</strain>
    </source>
</reference>
<dbReference type="AlphaFoldDB" id="A0A0W0VMX1"/>
<dbReference type="Proteomes" id="UP000295517">
    <property type="component" value="Chromosome"/>
</dbReference>
<protein>
    <submittedName>
        <fullName evidence="3">N-acetyltransferase</fullName>
    </submittedName>
</protein>
<dbReference type="OrthoDB" id="5653779at2"/>
<feature type="domain" description="N-acetyltransferase" evidence="1">
    <location>
        <begin position="14"/>
        <end position="76"/>
    </location>
</feature>
<dbReference type="STRING" id="454.Lisr_1582"/>
<keyword evidence="4" id="KW-1185">Reference proteome</keyword>
<dbReference type="Pfam" id="PF00583">
    <property type="entry name" value="Acetyltransf_1"/>
    <property type="match status" value="1"/>
</dbReference>
<dbReference type="SUPFAM" id="SSF55729">
    <property type="entry name" value="Acyl-CoA N-acyltransferases (Nat)"/>
    <property type="match status" value="1"/>
</dbReference>
<organism evidence="2 4">
    <name type="scientific">Legionella israelensis</name>
    <dbReference type="NCBI Taxonomy" id="454"/>
    <lineage>
        <taxon>Bacteria</taxon>
        <taxon>Pseudomonadati</taxon>
        <taxon>Pseudomonadota</taxon>
        <taxon>Gammaproteobacteria</taxon>
        <taxon>Legionellales</taxon>
        <taxon>Legionellaceae</taxon>
        <taxon>Legionella</taxon>
    </lineage>
</organism>
<sequence length="145" mass="17403">MKIDAIQFKLSKNYSDDFILTITQENKTLGWAKYNYDENNNLHLRWIEVNENAQGKGIGNLILNKLFDNYCRNSGDFIIHVVDEEILNGFYLSWFRKRFDAEKQYEEQIIEKFNDSCQEDNESFLLIFKDEERDWKPSEKATFSY</sequence>
<dbReference type="InterPro" id="IPR016181">
    <property type="entry name" value="Acyl_CoA_acyltransferase"/>
</dbReference>
<accession>A0A0W0VMX1</accession>
<dbReference type="InterPro" id="IPR000182">
    <property type="entry name" value="GNAT_dom"/>
</dbReference>
<evidence type="ECO:0000313" key="2">
    <source>
        <dbReference type="EMBL" id="KTD21473.1"/>
    </source>
</evidence>
<dbReference type="Gene3D" id="3.40.630.30">
    <property type="match status" value="1"/>
</dbReference>
<dbReference type="PATRIC" id="fig|454.4.peg.1723"/>
<dbReference type="EMBL" id="LNYH01000093">
    <property type="protein sequence ID" value="KTD21473.1"/>
    <property type="molecule type" value="Genomic_DNA"/>
</dbReference>
<evidence type="ECO:0000313" key="5">
    <source>
        <dbReference type="Proteomes" id="UP000295517"/>
    </source>
</evidence>
<evidence type="ECO:0000259" key="1">
    <source>
        <dbReference type="Pfam" id="PF00583"/>
    </source>
</evidence>
<evidence type="ECO:0000313" key="4">
    <source>
        <dbReference type="Proteomes" id="UP000054761"/>
    </source>
</evidence>
<dbReference type="GO" id="GO:0016747">
    <property type="term" value="F:acyltransferase activity, transferring groups other than amino-acyl groups"/>
    <property type="evidence" value="ECO:0007669"/>
    <property type="project" value="InterPro"/>
</dbReference>
<dbReference type="CDD" id="cd04301">
    <property type="entry name" value="NAT_SF"/>
    <property type="match status" value="1"/>
</dbReference>
<dbReference type="Proteomes" id="UP000054761">
    <property type="component" value="Unassembled WGS sequence"/>
</dbReference>
<dbReference type="RefSeq" id="WP_058501933.1">
    <property type="nucleotide sequence ID" value="NZ_CAAAJA010000026.1"/>
</dbReference>
<evidence type="ECO:0000313" key="3">
    <source>
        <dbReference type="EMBL" id="QBR84207.1"/>
    </source>
</evidence>
<reference evidence="3 5" key="2">
    <citation type="submission" date="2019-03" db="EMBL/GenBank/DDBJ databases">
        <title>Diverse conjugative elements silence natural transformation in Legionella species.</title>
        <authorList>
            <person name="Durieux I."/>
            <person name="Ginevra C."/>
            <person name="Attaiech L."/>
            <person name="Picq K."/>
            <person name="Juan P.A."/>
            <person name="Jarraud S."/>
            <person name="Charpentier X."/>
        </authorList>
    </citation>
    <scope>NUCLEOTIDE SEQUENCE [LARGE SCALE GENOMIC DNA]</scope>
    <source>
        <strain evidence="3 5">HL-0427-4011</strain>
    </source>
</reference>
<name>A0A0W0VMX1_9GAMM</name>
<dbReference type="EMBL" id="CP038254">
    <property type="protein sequence ID" value="QBR84207.1"/>
    <property type="molecule type" value="Genomic_DNA"/>
</dbReference>